<dbReference type="PANTHER" id="PTHR36450">
    <property type="entry name" value="THIOREDOXIN"/>
    <property type="match status" value="1"/>
</dbReference>
<dbReference type="InterPro" id="IPR036249">
    <property type="entry name" value="Thioredoxin-like_sf"/>
</dbReference>
<sequence>MIIRVFGRNCVRCTQTEEIMRQAVADCACSATVENIFDFREMMLAGVLSTPAVSVDGVLRCSGRVPTPEEAREWLAAAEENKG</sequence>
<dbReference type="EMBL" id="DYZA01000206">
    <property type="protein sequence ID" value="HJD97980.1"/>
    <property type="molecule type" value="Genomic_DNA"/>
</dbReference>
<dbReference type="Gene3D" id="3.40.30.10">
    <property type="entry name" value="Glutaredoxin"/>
    <property type="match status" value="1"/>
</dbReference>
<name>A0A921AX71_9BACT</name>
<reference evidence="2" key="2">
    <citation type="submission" date="2021-09" db="EMBL/GenBank/DDBJ databases">
        <authorList>
            <person name="Gilroy R."/>
        </authorList>
    </citation>
    <scope>NUCLEOTIDE SEQUENCE</scope>
    <source>
        <strain evidence="2">ChiGjej2B2-19336</strain>
    </source>
</reference>
<dbReference type="PANTHER" id="PTHR36450:SF1">
    <property type="entry name" value="THIOREDOXIN"/>
    <property type="match status" value="1"/>
</dbReference>
<dbReference type="SUPFAM" id="SSF52833">
    <property type="entry name" value="Thioredoxin-like"/>
    <property type="match status" value="1"/>
</dbReference>
<gene>
    <name evidence="2" type="ORF">K8W16_10100</name>
</gene>
<evidence type="ECO:0000313" key="2">
    <source>
        <dbReference type="EMBL" id="HJD97980.1"/>
    </source>
</evidence>
<comment type="caution">
    <text evidence="2">The sequence shown here is derived from an EMBL/GenBank/DDBJ whole genome shotgun (WGS) entry which is preliminary data.</text>
</comment>
<evidence type="ECO:0000313" key="3">
    <source>
        <dbReference type="Proteomes" id="UP000698963"/>
    </source>
</evidence>
<dbReference type="InterPro" id="IPR005243">
    <property type="entry name" value="THIRX-like_proc"/>
</dbReference>
<dbReference type="Proteomes" id="UP000698963">
    <property type="component" value="Unassembled WGS sequence"/>
</dbReference>
<protein>
    <submittedName>
        <fullName evidence="2">Thioredoxin family protein</fullName>
    </submittedName>
</protein>
<dbReference type="NCBIfam" id="TIGR00412">
    <property type="entry name" value="redox_disulf_2"/>
    <property type="match status" value="1"/>
</dbReference>
<dbReference type="InterPro" id="IPR012336">
    <property type="entry name" value="Thioredoxin-like_fold"/>
</dbReference>
<reference evidence="2" key="1">
    <citation type="journal article" date="2021" name="PeerJ">
        <title>Extensive microbial diversity within the chicken gut microbiome revealed by metagenomics and culture.</title>
        <authorList>
            <person name="Gilroy R."/>
            <person name="Ravi A."/>
            <person name="Getino M."/>
            <person name="Pursley I."/>
            <person name="Horton D.L."/>
            <person name="Alikhan N.F."/>
            <person name="Baker D."/>
            <person name="Gharbi K."/>
            <person name="Hall N."/>
            <person name="Watson M."/>
            <person name="Adriaenssens E.M."/>
            <person name="Foster-Nyarko E."/>
            <person name="Jarju S."/>
            <person name="Secka A."/>
            <person name="Antonio M."/>
            <person name="Oren A."/>
            <person name="Chaudhuri R.R."/>
            <person name="La Ragione R."/>
            <person name="Hildebrand F."/>
            <person name="Pallen M.J."/>
        </authorList>
    </citation>
    <scope>NUCLEOTIDE SEQUENCE</scope>
    <source>
        <strain evidence="2">ChiGjej2B2-19336</strain>
    </source>
</reference>
<dbReference type="AlphaFoldDB" id="A0A921AX71"/>
<accession>A0A921AX71</accession>
<organism evidence="2 3">
    <name type="scientific">Mailhella massiliensis</name>
    <dbReference type="NCBI Taxonomy" id="1903261"/>
    <lineage>
        <taxon>Bacteria</taxon>
        <taxon>Pseudomonadati</taxon>
        <taxon>Thermodesulfobacteriota</taxon>
        <taxon>Desulfovibrionia</taxon>
        <taxon>Desulfovibrionales</taxon>
        <taxon>Desulfovibrionaceae</taxon>
        <taxon>Mailhella</taxon>
    </lineage>
</organism>
<dbReference type="RefSeq" id="WP_304123224.1">
    <property type="nucleotide sequence ID" value="NZ_DYZA01000206.1"/>
</dbReference>
<dbReference type="Pfam" id="PF13192">
    <property type="entry name" value="Thioredoxin_3"/>
    <property type="match status" value="1"/>
</dbReference>
<feature type="domain" description="Thioredoxin-like fold" evidence="1">
    <location>
        <begin position="1"/>
        <end position="75"/>
    </location>
</feature>
<evidence type="ECO:0000259" key="1">
    <source>
        <dbReference type="Pfam" id="PF13192"/>
    </source>
</evidence>
<proteinExistence type="predicted"/>